<dbReference type="AlphaFoldDB" id="A0A7R8WKN2"/>
<evidence type="ECO:0000313" key="5">
    <source>
        <dbReference type="EMBL" id="CAD7230754.1"/>
    </source>
</evidence>
<dbReference type="InterPro" id="IPR036162">
    <property type="entry name" value="Resolvase-like_N_sf"/>
</dbReference>
<name>A0A7R8WKN2_9CRUS</name>
<comment type="similarity">
    <text evidence="1">Belongs to the site-specific recombinase resolvase family.</text>
</comment>
<dbReference type="OrthoDB" id="6968708at2759"/>
<dbReference type="InterPro" id="IPR050639">
    <property type="entry name" value="SSR_resolvase"/>
</dbReference>
<dbReference type="PROSITE" id="PS51736">
    <property type="entry name" value="RECOMBINASES_3"/>
    <property type="match status" value="1"/>
</dbReference>
<dbReference type="FunFam" id="3.40.50.1390:FF:000001">
    <property type="entry name" value="DNA recombinase"/>
    <property type="match status" value="1"/>
</dbReference>
<accession>A0A7R8WKN2</accession>
<proteinExistence type="inferred from homology"/>
<dbReference type="CDD" id="cd03768">
    <property type="entry name" value="SR_ResInv"/>
    <property type="match status" value="1"/>
</dbReference>
<dbReference type="PANTHER" id="PTHR30461">
    <property type="entry name" value="DNA-INVERTASE FROM LAMBDOID PROPHAGE"/>
    <property type="match status" value="1"/>
</dbReference>
<dbReference type="GO" id="GO:0003677">
    <property type="term" value="F:DNA binding"/>
    <property type="evidence" value="ECO:0007669"/>
    <property type="project" value="UniProtKB-KW"/>
</dbReference>
<dbReference type="InterPro" id="IPR006119">
    <property type="entry name" value="Resolv_N"/>
</dbReference>
<organism evidence="5">
    <name type="scientific">Cyprideis torosa</name>
    <dbReference type="NCBI Taxonomy" id="163714"/>
    <lineage>
        <taxon>Eukaryota</taxon>
        <taxon>Metazoa</taxon>
        <taxon>Ecdysozoa</taxon>
        <taxon>Arthropoda</taxon>
        <taxon>Crustacea</taxon>
        <taxon>Oligostraca</taxon>
        <taxon>Ostracoda</taxon>
        <taxon>Podocopa</taxon>
        <taxon>Podocopida</taxon>
        <taxon>Cytherocopina</taxon>
        <taxon>Cytheroidea</taxon>
        <taxon>Cytherideidae</taxon>
        <taxon>Cyprideis</taxon>
    </lineage>
</organism>
<dbReference type="Pfam" id="PF02796">
    <property type="entry name" value="HTH_7"/>
    <property type="match status" value="1"/>
</dbReference>
<dbReference type="GO" id="GO:0015074">
    <property type="term" value="P:DNA integration"/>
    <property type="evidence" value="ECO:0007669"/>
    <property type="project" value="UniProtKB-KW"/>
</dbReference>
<keyword evidence="2" id="KW-0229">DNA integration</keyword>
<sequence length="350" mass="38266">MLMGFENAFQNLQSTLATFGGEPFDATALTTALDACGTEEICISTAYVEQIGVLSDEIAEAGQARASEPSLADVLARLEALEGASEVAEVVEAEEPAEAVVAEEAEPAGVIEAEEIVVTEPTEEAQPRFLRGLDYRVYATTMTHPDRGGRYIQDSWLDPPSNVATVTDALQGIQIGYARVSTDQQDYALQVEALEREGCEKIFSEKLSGGKRKRPELDKMLDQLRKGDVVIVWKVDRLARSIKDAIEIVELIEKAGGQIKSLTEPFDTTTPMGDFLFKLNAIYAELERSMIRERTKAGLARAKEQGRVGGRPKALSEAQRGEVLRLKTVGRSVKEIADLFKVSVSTVKRV</sequence>
<dbReference type="SUPFAM" id="SSF53041">
    <property type="entry name" value="Resolvase-like"/>
    <property type="match status" value="1"/>
</dbReference>
<keyword evidence="4" id="KW-0233">DNA recombination</keyword>
<reference evidence="5" key="1">
    <citation type="submission" date="2020-11" db="EMBL/GenBank/DDBJ databases">
        <authorList>
            <person name="Tran Van P."/>
        </authorList>
    </citation>
    <scope>NUCLEOTIDE SEQUENCE</scope>
</reference>
<dbReference type="PANTHER" id="PTHR30461:SF2">
    <property type="entry name" value="SERINE RECOMBINASE PINE-RELATED"/>
    <property type="match status" value="1"/>
</dbReference>
<dbReference type="GO" id="GO:0000150">
    <property type="term" value="F:DNA strand exchange activity"/>
    <property type="evidence" value="ECO:0007669"/>
    <property type="project" value="InterPro"/>
</dbReference>
<evidence type="ECO:0000256" key="1">
    <source>
        <dbReference type="ARBA" id="ARBA00009913"/>
    </source>
</evidence>
<dbReference type="CDD" id="cd00569">
    <property type="entry name" value="HTH_Hin_like"/>
    <property type="match status" value="1"/>
</dbReference>
<evidence type="ECO:0000256" key="3">
    <source>
        <dbReference type="ARBA" id="ARBA00023125"/>
    </source>
</evidence>
<dbReference type="PROSITE" id="PS00397">
    <property type="entry name" value="RECOMBINASES_1"/>
    <property type="match status" value="1"/>
</dbReference>
<dbReference type="PROSITE" id="PS00398">
    <property type="entry name" value="RECOMBINASES_2"/>
    <property type="match status" value="1"/>
</dbReference>
<evidence type="ECO:0000256" key="4">
    <source>
        <dbReference type="ARBA" id="ARBA00023172"/>
    </source>
</evidence>
<dbReference type="SMART" id="SM00857">
    <property type="entry name" value="Resolvase"/>
    <property type="match status" value="1"/>
</dbReference>
<dbReference type="Gene3D" id="1.10.10.60">
    <property type="entry name" value="Homeodomain-like"/>
    <property type="match status" value="1"/>
</dbReference>
<evidence type="ECO:0000256" key="2">
    <source>
        <dbReference type="ARBA" id="ARBA00022908"/>
    </source>
</evidence>
<dbReference type="Gene3D" id="3.40.50.1390">
    <property type="entry name" value="Resolvase, N-terminal catalytic domain"/>
    <property type="match status" value="1"/>
</dbReference>
<gene>
    <name evidence="5" type="ORF">CTOB1V02_LOCUS8610</name>
</gene>
<keyword evidence="3" id="KW-0238">DNA-binding</keyword>
<dbReference type="InterPro" id="IPR006120">
    <property type="entry name" value="Resolvase_HTH_dom"/>
</dbReference>
<dbReference type="Pfam" id="PF00239">
    <property type="entry name" value="Resolvase"/>
    <property type="match status" value="1"/>
</dbReference>
<dbReference type="InterPro" id="IPR006118">
    <property type="entry name" value="Recombinase_CS"/>
</dbReference>
<dbReference type="EMBL" id="OB662929">
    <property type="protein sequence ID" value="CAD7230754.1"/>
    <property type="molecule type" value="Genomic_DNA"/>
</dbReference>
<protein>
    <submittedName>
        <fullName evidence="5">Uncharacterized protein</fullName>
    </submittedName>
</protein>